<keyword evidence="2" id="KW-0813">Transport</keyword>
<gene>
    <name evidence="10" type="primary">ttuB</name>
    <name evidence="10" type="ORF">skT53_33640</name>
</gene>
<feature type="transmembrane region" description="Helical" evidence="8">
    <location>
        <begin position="48"/>
        <end position="69"/>
    </location>
</feature>
<feature type="transmembrane region" description="Helical" evidence="8">
    <location>
        <begin position="402"/>
        <end position="420"/>
    </location>
</feature>
<feature type="transmembrane region" description="Helical" evidence="8">
    <location>
        <begin position="177"/>
        <end position="199"/>
    </location>
</feature>
<sequence>MQSVQTIEQRTIRKISYRIIPYIFVLYIISFLDRVNIGYAALDMNKALGLTSTVMGLISGIFFIGYFLFEVPSNILMHRIGARIWIARILISWGIVVIITAWAQNATHMYILRFVLGLAEAGFFPGIILYITYWFRRKEQARAFALFMTALTVSNIIGAPLSTWIMDHIHWAGMPGWRWLFIIEGLPAVIFGIITYFYLTDRPEHANWLTEEEKQWLLTELRKEQEAKANRNTLSTKQVLANPRVWYLALVYFTLVTGLYGINFWMPTIIKSFSKLLTNTEVGLIAMLPYIAGAIAMIYWGRRSDRTGERRWHTAIPPFIGAIGLIGCGITTDPVISILMMSLATVGIFSFFGPFWSLPALFLSEAAAAVGIAVINSVGNLGGFLGPYAIGFLKTSTGKVEAGLYFLAALLLICFLLAAGMRSSRVTTDSGAESNRLSQ</sequence>
<dbReference type="GO" id="GO:0005886">
    <property type="term" value="C:plasma membrane"/>
    <property type="evidence" value="ECO:0007669"/>
    <property type="project" value="UniProtKB-SubCell"/>
</dbReference>
<evidence type="ECO:0000256" key="5">
    <source>
        <dbReference type="ARBA" id="ARBA00023136"/>
    </source>
</evidence>
<feature type="transmembrane region" description="Helical" evidence="8">
    <location>
        <begin position="110"/>
        <end position="131"/>
    </location>
</feature>
<evidence type="ECO:0000256" key="3">
    <source>
        <dbReference type="ARBA" id="ARBA00022692"/>
    </source>
</evidence>
<keyword evidence="5 8" id="KW-0472">Membrane</keyword>
<feature type="transmembrane region" description="Helical" evidence="8">
    <location>
        <begin position="245"/>
        <end position="262"/>
    </location>
</feature>
<dbReference type="FunFam" id="1.20.1250.20:FF:000126">
    <property type="entry name" value="MFS transporter permease"/>
    <property type="match status" value="1"/>
</dbReference>
<dbReference type="Proteomes" id="UP000593802">
    <property type="component" value="Chromosome"/>
</dbReference>
<evidence type="ECO:0000256" key="7">
    <source>
        <dbReference type="ARBA" id="ARBA00074139"/>
    </source>
</evidence>
<dbReference type="PIRSF" id="PIRSF002808">
    <property type="entry name" value="Hexose_phosphate_transp"/>
    <property type="match status" value="1"/>
</dbReference>
<evidence type="ECO:0000313" key="10">
    <source>
        <dbReference type="EMBL" id="BCJ88379.1"/>
    </source>
</evidence>
<dbReference type="CDD" id="cd17319">
    <property type="entry name" value="MFS_ExuT_GudP_like"/>
    <property type="match status" value="1"/>
</dbReference>
<feature type="transmembrane region" description="Helical" evidence="8">
    <location>
        <begin position="81"/>
        <end position="104"/>
    </location>
</feature>
<evidence type="ECO:0000259" key="9">
    <source>
        <dbReference type="PROSITE" id="PS50850"/>
    </source>
</evidence>
<comment type="function">
    <text evidence="6">Component of the tartrate utilization system and may allow entry of tartrate and tartrate dehydrogenase.</text>
</comment>
<dbReference type="InterPro" id="IPR000849">
    <property type="entry name" value="Sugar_P_transporter"/>
</dbReference>
<dbReference type="GO" id="GO:0022857">
    <property type="term" value="F:transmembrane transporter activity"/>
    <property type="evidence" value="ECO:0007669"/>
    <property type="project" value="InterPro"/>
</dbReference>
<evidence type="ECO:0000256" key="6">
    <source>
        <dbReference type="ARBA" id="ARBA00058119"/>
    </source>
</evidence>
<feature type="transmembrane region" description="Helical" evidence="8">
    <location>
        <begin position="20"/>
        <end position="42"/>
    </location>
</feature>
<dbReference type="EMBL" id="AP023366">
    <property type="protein sequence ID" value="BCJ88379.1"/>
    <property type="molecule type" value="Genomic_DNA"/>
</dbReference>
<dbReference type="Gene3D" id="1.20.1250.20">
    <property type="entry name" value="MFS general substrate transporter like domains"/>
    <property type="match status" value="2"/>
</dbReference>
<feature type="transmembrane region" description="Helical" evidence="8">
    <location>
        <begin position="282"/>
        <end position="300"/>
    </location>
</feature>
<evidence type="ECO:0000313" key="11">
    <source>
        <dbReference type="Proteomes" id="UP000593802"/>
    </source>
</evidence>
<keyword evidence="4 8" id="KW-1133">Transmembrane helix</keyword>
<evidence type="ECO:0000256" key="1">
    <source>
        <dbReference type="ARBA" id="ARBA00004651"/>
    </source>
</evidence>
<feature type="transmembrane region" description="Helical" evidence="8">
    <location>
        <begin position="312"/>
        <end position="332"/>
    </location>
</feature>
<dbReference type="InterPro" id="IPR036259">
    <property type="entry name" value="MFS_trans_sf"/>
</dbReference>
<dbReference type="KEGG" id="eff:skT53_33640"/>
<reference evidence="10 11" key="1">
    <citation type="submission" date="2020-08" db="EMBL/GenBank/DDBJ databases">
        <title>Complete Genome Sequence of Effusibacillus dendaii Strain skT53, Isolated from Farmland soil.</title>
        <authorList>
            <person name="Konishi T."/>
            <person name="Kawasaki H."/>
        </authorList>
    </citation>
    <scope>NUCLEOTIDE SEQUENCE [LARGE SCALE GENOMIC DNA]</scope>
    <source>
        <strain evidence="11">skT53</strain>
    </source>
</reference>
<dbReference type="AlphaFoldDB" id="A0A7I8DH95"/>
<name>A0A7I8DH95_9BACL</name>
<evidence type="ECO:0000256" key="2">
    <source>
        <dbReference type="ARBA" id="ARBA00022448"/>
    </source>
</evidence>
<feature type="transmembrane region" description="Helical" evidence="8">
    <location>
        <begin position="143"/>
        <end position="165"/>
    </location>
</feature>
<dbReference type="PROSITE" id="PS50850">
    <property type="entry name" value="MFS"/>
    <property type="match status" value="1"/>
</dbReference>
<keyword evidence="3 8" id="KW-0812">Transmembrane</keyword>
<evidence type="ECO:0000256" key="4">
    <source>
        <dbReference type="ARBA" id="ARBA00022989"/>
    </source>
</evidence>
<keyword evidence="11" id="KW-1185">Reference proteome</keyword>
<dbReference type="InterPro" id="IPR011701">
    <property type="entry name" value="MFS"/>
</dbReference>
<dbReference type="SUPFAM" id="SSF103473">
    <property type="entry name" value="MFS general substrate transporter"/>
    <property type="match status" value="1"/>
</dbReference>
<dbReference type="PANTHER" id="PTHR43791:SF36">
    <property type="entry name" value="TRANSPORTER, PUTATIVE (AFU_ORTHOLOGUE AFUA_6G08340)-RELATED"/>
    <property type="match status" value="1"/>
</dbReference>
<feature type="transmembrane region" description="Helical" evidence="8">
    <location>
        <begin position="368"/>
        <end position="390"/>
    </location>
</feature>
<dbReference type="InterPro" id="IPR020846">
    <property type="entry name" value="MFS_dom"/>
</dbReference>
<evidence type="ECO:0000256" key="8">
    <source>
        <dbReference type="SAM" id="Phobius"/>
    </source>
</evidence>
<dbReference type="RefSeq" id="WP_200758997.1">
    <property type="nucleotide sequence ID" value="NZ_AP023366.1"/>
</dbReference>
<feature type="transmembrane region" description="Helical" evidence="8">
    <location>
        <begin position="338"/>
        <end position="356"/>
    </location>
</feature>
<comment type="subcellular location">
    <subcellularLocation>
        <location evidence="1">Cell membrane</location>
        <topology evidence="1">Multi-pass membrane protein</topology>
    </subcellularLocation>
</comment>
<protein>
    <recommendedName>
        <fullName evidence="7">Putative tartrate transporter</fullName>
    </recommendedName>
</protein>
<dbReference type="Pfam" id="PF07690">
    <property type="entry name" value="MFS_1"/>
    <property type="match status" value="1"/>
</dbReference>
<proteinExistence type="predicted"/>
<dbReference type="FunFam" id="1.20.1250.20:FF:000018">
    <property type="entry name" value="MFS transporter permease"/>
    <property type="match status" value="1"/>
</dbReference>
<organism evidence="10 11">
    <name type="scientific">Effusibacillus dendaii</name>
    <dbReference type="NCBI Taxonomy" id="2743772"/>
    <lineage>
        <taxon>Bacteria</taxon>
        <taxon>Bacillati</taxon>
        <taxon>Bacillota</taxon>
        <taxon>Bacilli</taxon>
        <taxon>Bacillales</taxon>
        <taxon>Alicyclobacillaceae</taxon>
        <taxon>Effusibacillus</taxon>
    </lineage>
</organism>
<feature type="domain" description="Major facilitator superfamily (MFS) profile" evidence="9">
    <location>
        <begin position="19"/>
        <end position="426"/>
    </location>
</feature>
<dbReference type="PANTHER" id="PTHR43791">
    <property type="entry name" value="PERMEASE-RELATED"/>
    <property type="match status" value="1"/>
</dbReference>
<accession>A0A7I8DH95</accession>